<evidence type="ECO:0000313" key="15">
    <source>
        <dbReference type="Proteomes" id="UP000266340"/>
    </source>
</evidence>
<evidence type="ECO:0000256" key="5">
    <source>
        <dbReference type="ARBA" id="ARBA00022519"/>
    </source>
</evidence>
<feature type="transmembrane region" description="Helical" evidence="12">
    <location>
        <begin position="125"/>
        <end position="145"/>
    </location>
</feature>
<feature type="transmembrane region" description="Helical" evidence="12">
    <location>
        <begin position="6"/>
        <end position="27"/>
    </location>
</feature>
<comment type="caution">
    <text evidence="14">The sequence shown here is derived from an EMBL/GenBank/DDBJ whole genome shotgun (WGS) entry which is preliminary data.</text>
</comment>
<evidence type="ECO:0000256" key="9">
    <source>
        <dbReference type="ARBA" id="ARBA00022989"/>
    </source>
</evidence>
<feature type="transmembrane region" description="Helical" evidence="12">
    <location>
        <begin position="39"/>
        <end position="57"/>
    </location>
</feature>
<gene>
    <name evidence="14" type="ORF">D3H35_02750</name>
</gene>
<comment type="similarity">
    <text evidence="2">Belongs to the EamA transporter family.</text>
</comment>
<name>A0A398CZ00_9BACL</name>
<evidence type="ECO:0000256" key="10">
    <source>
        <dbReference type="ARBA" id="ARBA00023098"/>
    </source>
</evidence>
<reference evidence="14 15" key="1">
    <citation type="submission" date="2018-09" db="EMBL/GenBank/DDBJ databases">
        <title>Cohnella cavernae sp. nov., isolated from a karst cave.</title>
        <authorList>
            <person name="Zhu H."/>
        </authorList>
    </citation>
    <scope>NUCLEOTIDE SEQUENCE [LARGE SCALE GENOMIC DNA]</scope>
    <source>
        <strain evidence="14 15">K2E09-144</strain>
    </source>
</reference>
<dbReference type="Gene3D" id="1.10.3730.20">
    <property type="match status" value="2"/>
</dbReference>
<feature type="transmembrane region" description="Helical" evidence="12">
    <location>
        <begin position="99"/>
        <end position="119"/>
    </location>
</feature>
<evidence type="ECO:0000256" key="6">
    <source>
        <dbReference type="ARBA" id="ARBA00022556"/>
    </source>
</evidence>
<feature type="domain" description="EamA" evidence="13">
    <location>
        <begin position="158"/>
        <end position="289"/>
    </location>
</feature>
<dbReference type="OrthoDB" id="157232at2"/>
<evidence type="ECO:0000256" key="2">
    <source>
        <dbReference type="ARBA" id="ARBA00007362"/>
    </source>
</evidence>
<protein>
    <submittedName>
        <fullName evidence="14">Ligand-binding protein SH3</fullName>
    </submittedName>
</protein>
<organism evidence="14 15">
    <name type="scientific">Cohnella faecalis</name>
    <dbReference type="NCBI Taxonomy" id="2315694"/>
    <lineage>
        <taxon>Bacteria</taxon>
        <taxon>Bacillati</taxon>
        <taxon>Bacillota</taxon>
        <taxon>Bacilli</taxon>
        <taxon>Bacillales</taxon>
        <taxon>Paenibacillaceae</taxon>
        <taxon>Cohnella</taxon>
    </lineage>
</organism>
<evidence type="ECO:0000256" key="4">
    <source>
        <dbReference type="ARBA" id="ARBA00022516"/>
    </source>
</evidence>
<dbReference type="InterPro" id="IPR000620">
    <property type="entry name" value="EamA_dom"/>
</dbReference>
<keyword evidence="10" id="KW-0443">Lipid metabolism</keyword>
<keyword evidence="7 12" id="KW-0812">Transmembrane</keyword>
<sequence>MCENVCFRSGILSVLLVLASGIAHAIWNMLTKRSDNKQIFLLLILIPSTLLLFPVFANELLHQRISGQGYFLLLMSLMVQAVYGFLLSKSLANGDMSQVYPMMRGISAFLLPLIGSIFLRETLSLWGWIGLLFIAAGFCLTSGIGSKRHRQAVSSKVIWYTVGVGLCTMSYVLIDKINLRHFSPITLLEVSNMGFILGLVSFIKKDEIRAVVQGKNKIRLLLLGSVLSPGSYLLFLLAMDLSPLTYIAPLREFGTVFGAFAGIYLLKERKEVIRLVSAGVIFAGILLIGIWGD</sequence>
<evidence type="ECO:0000256" key="1">
    <source>
        <dbReference type="ARBA" id="ARBA00004651"/>
    </source>
</evidence>
<evidence type="ECO:0000256" key="8">
    <source>
        <dbReference type="ARBA" id="ARBA00022985"/>
    </source>
</evidence>
<accession>A0A398CZ00</accession>
<dbReference type="PANTHER" id="PTHR30561:SF9">
    <property type="entry name" value="4-AMINO-4-DEOXY-L-ARABINOSE-PHOSPHOUNDECAPRENOL FLIPPASE SUBUNIT ARNF-RELATED"/>
    <property type="match status" value="1"/>
</dbReference>
<feature type="transmembrane region" description="Helical" evidence="12">
    <location>
        <begin position="244"/>
        <end position="265"/>
    </location>
</feature>
<evidence type="ECO:0000256" key="11">
    <source>
        <dbReference type="ARBA" id="ARBA00023136"/>
    </source>
</evidence>
<keyword evidence="6" id="KW-0441">Lipid A biosynthesis</keyword>
<evidence type="ECO:0000256" key="7">
    <source>
        <dbReference type="ARBA" id="ARBA00022692"/>
    </source>
</evidence>
<evidence type="ECO:0000259" key="13">
    <source>
        <dbReference type="Pfam" id="PF00892"/>
    </source>
</evidence>
<keyword evidence="11 12" id="KW-0472">Membrane</keyword>
<dbReference type="InterPro" id="IPR000390">
    <property type="entry name" value="Small_drug/metabolite_transptr"/>
</dbReference>
<dbReference type="GO" id="GO:0022857">
    <property type="term" value="F:transmembrane transporter activity"/>
    <property type="evidence" value="ECO:0007669"/>
    <property type="project" value="InterPro"/>
</dbReference>
<dbReference type="InterPro" id="IPR037185">
    <property type="entry name" value="EmrE-like"/>
</dbReference>
<evidence type="ECO:0000256" key="12">
    <source>
        <dbReference type="SAM" id="Phobius"/>
    </source>
</evidence>
<dbReference type="Proteomes" id="UP000266340">
    <property type="component" value="Unassembled WGS sequence"/>
</dbReference>
<keyword evidence="8" id="KW-0448">Lipopolysaccharide biosynthesis</keyword>
<dbReference type="EMBL" id="QXJM01000016">
    <property type="protein sequence ID" value="RIE05067.1"/>
    <property type="molecule type" value="Genomic_DNA"/>
</dbReference>
<feature type="transmembrane region" description="Helical" evidence="12">
    <location>
        <begin position="272"/>
        <end position="292"/>
    </location>
</feature>
<dbReference type="GO" id="GO:0009103">
    <property type="term" value="P:lipopolysaccharide biosynthetic process"/>
    <property type="evidence" value="ECO:0007669"/>
    <property type="project" value="UniProtKB-KW"/>
</dbReference>
<proteinExistence type="inferred from homology"/>
<dbReference type="PANTHER" id="PTHR30561">
    <property type="entry name" value="SMR FAMILY PROTON-DEPENDENT DRUG EFFLUX TRANSPORTER SUGE"/>
    <property type="match status" value="1"/>
</dbReference>
<evidence type="ECO:0000256" key="3">
    <source>
        <dbReference type="ARBA" id="ARBA00022475"/>
    </source>
</evidence>
<comment type="subcellular location">
    <subcellularLocation>
        <location evidence="1">Cell membrane</location>
        <topology evidence="1">Multi-pass membrane protein</topology>
    </subcellularLocation>
</comment>
<keyword evidence="3" id="KW-1003">Cell membrane</keyword>
<dbReference type="AlphaFoldDB" id="A0A398CZ00"/>
<evidence type="ECO:0000313" key="14">
    <source>
        <dbReference type="EMBL" id="RIE05067.1"/>
    </source>
</evidence>
<dbReference type="GO" id="GO:0005886">
    <property type="term" value="C:plasma membrane"/>
    <property type="evidence" value="ECO:0007669"/>
    <property type="project" value="UniProtKB-SubCell"/>
</dbReference>
<keyword evidence="9 12" id="KW-1133">Transmembrane helix</keyword>
<dbReference type="Pfam" id="PF00892">
    <property type="entry name" value="EamA"/>
    <property type="match status" value="1"/>
</dbReference>
<feature type="transmembrane region" description="Helical" evidence="12">
    <location>
        <begin position="180"/>
        <end position="200"/>
    </location>
</feature>
<dbReference type="SUPFAM" id="SSF103481">
    <property type="entry name" value="Multidrug resistance efflux transporter EmrE"/>
    <property type="match status" value="2"/>
</dbReference>
<feature type="transmembrane region" description="Helical" evidence="12">
    <location>
        <begin position="69"/>
        <end position="87"/>
    </location>
</feature>
<keyword evidence="5" id="KW-0997">Cell inner membrane</keyword>
<keyword evidence="4" id="KW-0444">Lipid biosynthesis</keyword>
<feature type="transmembrane region" description="Helical" evidence="12">
    <location>
        <begin position="157"/>
        <end position="174"/>
    </location>
</feature>
<feature type="transmembrane region" description="Helical" evidence="12">
    <location>
        <begin position="220"/>
        <end position="238"/>
    </location>
</feature>
<keyword evidence="15" id="KW-1185">Reference proteome</keyword>